<feature type="non-terminal residue" evidence="2">
    <location>
        <position position="109"/>
    </location>
</feature>
<gene>
    <name evidence="2" type="ORF">PCOR1329_LOCUS2423</name>
</gene>
<sequence length="109" mass="11107">MGAEQSTAVEPGAEQAAPALARPQGCGDAAGGARPEGSLAAPPAAPPALMGSGPPGTDQANLDLLTHVMRQLGQRENHTLLLSDLGALLPQDLRNQVKERGGLRSALQR</sequence>
<reference evidence="2" key="1">
    <citation type="submission" date="2023-10" db="EMBL/GenBank/DDBJ databases">
        <authorList>
            <person name="Chen Y."/>
            <person name="Shah S."/>
            <person name="Dougan E. K."/>
            <person name="Thang M."/>
            <person name="Chan C."/>
        </authorList>
    </citation>
    <scope>NUCLEOTIDE SEQUENCE [LARGE SCALE GENOMIC DNA]</scope>
</reference>
<evidence type="ECO:0000313" key="3">
    <source>
        <dbReference type="Proteomes" id="UP001189429"/>
    </source>
</evidence>
<keyword evidence="3" id="KW-1185">Reference proteome</keyword>
<proteinExistence type="predicted"/>
<feature type="compositionally biased region" description="Low complexity" evidence="1">
    <location>
        <begin position="37"/>
        <end position="56"/>
    </location>
</feature>
<name>A0ABN9PF81_9DINO</name>
<evidence type="ECO:0000256" key="1">
    <source>
        <dbReference type="SAM" id="MobiDB-lite"/>
    </source>
</evidence>
<organism evidence="2 3">
    <name type="scientific">Prorocentrum cordatum</name>
    <dbReference type="NCBI Taxonomy" id="2364126"/>
    <lineage>
        <taxon>Eukaryota</taxon>
        <taxon>Sar</taxon>
        <taxon>Alveolata</taxon>
        <taxon>Dinophyceae</taxon>
        <taxon>Prorocentrales</taxon>
        <taxon>Prorocentraceae</taxon>
        <taxon>Prorocentrum</taxon>
    </lineage>
</organism>
<feature type="region of interest" description="Disordered" evidence="1">
    <location>
        <begin position="1"/>
        <end position="60"/>
    </location>
</feature>
<evidence type="ECO:0000313" key="2">
    <source>
        <dbReference type="EMBL" id="CAK0791565.1"/>
    </source>
</evidence>
<protein>
    <submittedName>
        <fullName evidence="2">Uncharacterized protein</fullName>
    </submittedName>
</protein>
<dbReference type="Proteomes" id="UP001189429">
    <property type="component" value="Unassembled WGS sequence"/>
</dbReference>
<dbReference type="EMBL" id="CAUYUJ010000610">
    <property type="protein sequence ID" value="CAK0791565.1"/>
    <property type="molecule type" value="Genomic_DNA"/>
</dbReference>
<comment type="caution">
    <text evidence="2">The sequence shown here is derived from an EMBL/GenBank/DDBJ whole genome shotgun (WGS) entry which is preliminary data.</text>
</comment>
<accession>A0ABN9PF81</accession>